<feature type="domain" description="NAD-dependent epimerase/dehydratase" evidence="1">
    <location>
        <begin position="6"/>
        <end position="209"/>
    </location>
</feature>
<evidence type="ECO:0000259" key="1">
    <source>
        <dbReference type="Pfam" id="PF01370"/>
    </source>
</evidence>
<comment type="caution">
    <text evidence="2">The sequence shown here is derived from an EMBL/GenBank/DDBJ whole genome shotgun (WGS) entry which is preliminary data.</text>
</comment>
<dbReference type="Gene3D" id="3.40.50.720">
    <property type="entry name" value="NAD(P)-binding Rossmann-like Domain"/>
    <property type="match status" value="1"/>
</dbReference>
<evidence type="ECO:0000313" key="2">
    <source>
        <dbReference type="EMBL" id="GAA3812540.1"/>
    </source>
</evidence>
<dbReference type="PANTHER" id="PTHR43245:SF13">
    <property type="entry name" value="UDP-D-APIOSE_UDP-D-XYLOSE SYNTHASE 2"/>
    <property type="match status" value="1"/>
</dbReference>
<evidence type="ECO:0000313" key="3">
    <source>
        <dbReference type="Proteomes" id="UP001500888"/>
    </source>
</evidence>
<dbReference type="EMBL" id="BAAAZR010000008">
    <property type="protein sequence ID" value="GAA3812540.1"/>
    <property type="molecule type" value="Genomic_DNA"/>
</dbReference>
<dbReference type="InterPro" id="IPR050177">
    <property type="entry name" value="Lipid_A_modif_metabolic_enz"/>
</dbReference>
<dbReference type="InterPro" id="IPR001509">
    <property type="entry name" value="Epimerase_deHydtase"/>
</dbReference>
<dbReference type="InterPro" id="IPR036291">
    <property type="entry name" value="NAD(P)-bd_dom_sf"/>
</dbReference>
<dbReference type="RefSeq" id="WP_344940919.1">
    <property type="nucleotide sequence ID" value="NZ_BAAAZR010000008.1"/>
</dbReference>
<protein>
    <submittedName>
        <fullName evidence="2">NAD-dependent epimerase/dehydratase family protein</fullName>
    </submittedName>
</protein>
<name>A0ABP7I927_9ACTN</name>
<keyword evidence="3" id="KW-1185">Reference proteome</keyword>
<proteinExistence type="predicted"/>
<dbReference type="Pfam" id="PF01370">
    <property type="entry name" value="Epimerase"/>
    <property type="match status" value="1"/>
</dbReference>
<sequence length="311" mass="33022">MGKHVVVGAGQVGSQLAESLAAEGHEVVVVTRSGSGPAVPGVTRTAADAGDGNRLTGLARGADALYNCVNPQYHRWAQDWPPIATALLAAAQESGAVLVTLGNLYGYGPVDRPMTEDLPLAASGTKGRVRAKMWADALAAHQAGRVRITEVRASDYFGPGMSDQSFFGDRLTAPVLAGKTVWVPADPDQPHSVTYLPDVARALMTVAGDERAWGRAWHVPTNPAESIRQVAGRIAVLAGAPTPRIRSVPHLVMRAAGLVSPLLREMEETRYQMVRPFVLDSSAFETTFGVAPTPMDDALKQSIAWCRARSV</sequence>
<dbReference type="SUPFAM" id="SSF51735">
    <property type="entry name" value="NAD(P)-binding Rossmann-fold domains"/>
    <property type="match status" value="1"/>
</dbReference>
<accession>A0ABP7I927</accession>
<dbReference type="Proteomes" id="UP001500888">
    <property type="component" value="Unassembled WGS sequence"/>
</dbReference>
<dbReference type="PANTHER" id="PTHR43245">
    <property type="entry name" value="BIFUNCTIONAL POLYMYXIN RESISTANCE PROTEIN ARNA"/>
    <property type="match status" value="1"/>
</dbReference>
<gene>
    <name evidence="2" type="ORF">GCM10022226_36520</name>
</gene>
<organism evidence="2 3">
    <name type="scientific">Sphaerisporangium flaviroseum</name>
    <dbReference type="NCBI Taxonomy" id="509199"/>
    <lineage>
        <taxon>Bacteria</taxon>
        <taxon>Bacillati</taxon>
        <taxon>Actinomycetota</taxon>
        <taxon>Actinomycetes</taxon>
        <taxon>Streptosporangiales</taxon>
        <taxon>Streptosporangiaceae</taxon>
        <taxon>Sphaerisporangium</taxon>
    </lineage>
</organism>
<reference evidence="3" key="1">
    <citation type="journal article" date="2019" name="Int. J. Syst. Evol. Microbiol.">
        <title>The Global Catalogue of Microorganisms (GCM) 10K type strain sequencing project: providing services to taxonomists for standard genome sequencing and annotation.</title>
        <authorList>
            <consortium name="The Broad Institute Genomics Platform"/>
            <consortium name="The Broad Institute Genome Sequencing Center for Infectious Disease"/>
            <person name="Wu L."/>
            <person name="Ma J."/>
        </authorList>
    </citation>
    <scope>NUCLEOTIDE SEQUENCE [LARGE SCALE GENOMIC DNA]</scope>
    <source>
        <strain evidence="3">JCM 16908</strain>
    </source>
</reference>